<sequence>MIDSDQNSLVQATFIPTFIYLFIHINPRFLVEDGRVGRRAAHLDFKHLQLPL</sequence>
<evidence type="ECO:0000313" key="1">
    <source>
        <dbReference type="EMBL" id="ACR37115.1"/>
    </source>
</evidence>
<protein>
    <submittedName>
        <fullName evidence="1">Uncharacterized protein</fullName>
    </submittedName>
</protein>
<dbReference type="EMBL" id="BT086762">
    <property type="protein sequence ID" value="ACR37115.1"/>
    <property type="molecule type" value="mRNA"/>
</dbReference>
<accession>C4J7G5</accession>
<reference evidence="1" key="2">
    <citation type="submission" date="2012-06" db="EMBL/GenBank/DDBJ databases">
        <authorList>
            <person name="Yu Y."/>
            <person name="Currie J."/>
            <person name="Lomeli R."/>
            <person name="Angelova A."/>
            <person name="Collura K."/>
            <person name="Wissotski M."/>
            <person name="Campos D."/>
            <person name="Kudrna D."/>
            <person name="Golser W."/>
            <person name="Ashely E."/>
            <person name="Descour A."/>
            <person name="Fernandes J."/>
            <person name="Soderlund C."/>
            <person name="Walbot V."/>
        </authorList>
    </citation>
    <scope>NUCLEOTIDE SEQUENCE</scope>
    <source>
        <strain evidence="1">B73</strain>
    </source>
</reference>
<proteinExistence type="evidence at transcript level"/>
<reference evidence="1" key="1">
    <citation type="journal article" date="2009" name="PLoS Genet.">
        <title>Sequencing, mapping, and analysis of 27,455 maize full-length cDNAs.</title>
        <authorList>
            <person name="Soderlund C."/>
            <person name="Descour A."/>
            <person name="Kudrna D."/>
            <person name="Bomhoff M."/>
            <person name="Boyd L."/>
            <person name="Currie J."/>
            <person name="Angelova A."/>
            <person name="Collura K."/>
            <person name="Wissotski M."/>
            <person name="Ashley E."/>
            <person name="Morrow D."/>
            <person name="Fernandes J."/>
            <person name="Walbot V."/>
            <person name="Yu Y."/>
        </authorList>
    </citation>
    <scope>NUCLEOTIDE SEQUENCE</scope>
    <source>
        <strain evidence="1">B73</strain>
    </source>
</reference>
<name>C4J7G5_MAIZE</name>
<dbReference type="AlphaFoldDB" id="C4J7G5"/>
<organism evidence="1">
    <name type="scientific">Zea mays</name>
    <name type="common">Maize</name>
    <dbReference type="NCBI Taxonomy" id="4577"/>
    <lineage>
        <taxon>Eukaryota</taxon>
        <taxon>Viridiplantae</taxon>
        <taxon>Streptophyta</taxon>
        <taxon>Embryophyta</taxon>
        <taxon>Tracheophyta</taxon>
        <taxon>Spermatophyta</taxon>
        <taxon>Magnoliopsida</taxon>
        <taxon>Liliopsida</taxon>
        <taxon>Poales</taxon>
        <taxon>Poaceae</taxon>
        <taxon>PACMAD clade</taxon>
        <taxon>Panicoideae</taxon>
        <taxon>Andropogonodae</taxon>
        <taxon>Andropogoneae</taxon>
        <taxon>Tripsacinae</taxon>
        <taxon>Zea</taxon>
    </lineage>
</organism>